<dbReference type="RefSeq" id="WP_313831841.1">
    <property type="nucleotide sequence ID" value="NZ_JAQOUE010000001.1"/>
</dbReference>
<dbReference type="InterPro" id="IPR029058">
    <property type="entry name" value="AB_hydrolase_fold"/>
</dbReference>
<dbReference type="InterPro" id="IPR000639">
    <property type="entry name" value="Epox_hydrolase-like"/>
</dbReference>
<sequence length="336" mass="37851">MPFISLWKRREDLSIDSLPANGMTYLAPLLVQMLFITLLVTSCTTSTPTRPQTINLAHRHTVQTTTMLGHTLAYLDEGQGPPIILLHGFGGSMWQWEHQQEALAKDHRVITPDMLGSGLSDKPDIDYSPTFLLNAFTEFMDNLGIPQATLVGNSMGAALAIGMALTHPERVSKLVLISGFPAKIAESIASSSYKRFIDSRPPIWLARIGLWLTGRWATKRILSEIIHDPTLVTPIVIERSYQNRKASDFLPPLYSQIEHIPDWEKDFGPRLKDITQPTFIIWGDQDRVFPSAVGHTMHDTIPHSMFFQVSNSGHIPQWERPEIVNPALLQFFNQNH</sequence>
<dbReference type="Proteomes" id="UP001250932">
    <property type="component" value="Unassembled WGS sequence"/>
</dbReference>
<proteinExistence type="predicted"/>
<dbReference type="Pfam" id="PF00561">
    <property type="entry name" value="Abhydrolase_1"/>
    <property type="match status" value="1"/>
</dbReference>
<dbReference type="PRINTS" id="PR00111">
    <property type="entry name" value="ABHYDROLASE"/>
</dbReference>
<reference evidence="2 3" key="1">
    <citation type="journal article" date="2023" name="ISME J.">
        <title>Cultivation and genomic characterization of novel and ubiquitous marine nitrite-oxidizing bacteria from the Nitrospirales.</title>
        <authorList>
            <person name="Mueller A.J."/>
            <person name="Daebeler A."/>
            <person name="Herbold C.W."/>
            <person name="Kirkegaard R.H."/>
            <person name="Daims H."/>
        </authorList>
    </citation>
    <scope>NUCLEOTIDE SEQUENCE [LARGE SCALE GENOMIC DNA]</scope>
    <source>
        <strain evidence="2 3">EB</strain>
    </source>
</reference>
<evidence type="ECO:0000259" key="1">
    <source>
        <dbReference type="Pfam" id="PF00561"/>
    </source>
</evidence>
<organism evidence="2 3">
    <name type="scientific">Candidatus Nitronereus thalassa</name>
    <dbReference type="NCBI Taxonomy" id="3020898"/>
    <lineage>
        <taxon>Bacteria</taxon>
        <taxon>Pseudomonadati</taxon>
        <taxon>Nitrospirota</taxon>
        <taxon>Nitrospiria</taxon>
        <taxon>Nitrospirales</taxon>
        <taxon>Nitrospiraceae</taxon>
        <taxon>Candidatus Nitronereus</taxon>
    </lineage>
</organism>
<keyword evidence="2" id="KW-0378">Hydrolase</keyword>
<dbReference type="Gene3D" id="3.40.50.1820">
    <property type="entry name" value="alpha/beta hydrolase"/>
    <property type="match status" value="1"/>
</dbReference>
<dbReference type="EMBL" id="JAQOUE010000001">
    <property type="protein sequence ID" value="MDT7041489.1"/>
    <property type="molecule type" value="Genomic_DNA"/>
</dbReference>
<dbReference type="PRINTS" id="PR00412">
    <property type="entry name" value="EPOXHYDRLASE"/>
</dbReference>
<dbReference type="InterPro" id="IPR000073">
    <property type="entry name" value="AB_hydrolase_1"/>
</dbReference>
<evidence type="ECO:0000313" key="3">
    <source>
        <dbReference type="Proteomes" id="UP001250932"/>
    </source>
</evidence>
<feature type="domain" description="AB hydrolase-1" evidence="1">
    <location>
        <begin position="81"/>
        <end position="321"/>
    </location>
</feature>
<gene>
    <name evidence="2" type="ORF">PPG34_03955</name>
</gene>
<accession>A0ABU3K507</accession>
<dbReference type="PANTHER" id="PTHR43798">
    <property type="entry name" value="MONOACYLGLYCEROL LIPASE"/>
    <property type="match status" value="1"/>
</dbReference>
<dbReference type="SUPFAM" id="SSF53474">
    <property type="entry name" value="alpha/beta-Hydrolases"/>
    <property type="match status" value="1"/>
</dbReference>
<evidence type="ECO:0000313" key="2">
    <source>
        <dbReference type="EMBL" id="MDT7041489.1"/>
    </source>
</evidence>
<comment type="caution">
    <text evidence="2">The sequence shown here is derived from an EMBL/GenBank/DDBJ whole genome shotgun (WGS) entry which is preliminary data.</text>
</comment>
<keyword evidence="3" id="KW-1185">Reference proteome</keyword>
<dbReference type="InterPro" id="IPR050266">
    <property type="entry name" value="AB_hydrolase_sf"/>
</dbReference>
<dbReference type="GO" id="GO:0016787">
    <property type="term" value="F:hydrolase activity"/>
    <property type="evidence" value="ECO:0007669"/>
    <property type="project" value="UniProtKB-KW"/>
</dbReference>
<protein>
    <submittedName>
        <fullName evidence="2">Alpha/beta fold hydrolase</fullName>
    </submittedName>
</protein>
<name>A0ABU3K507_9BACT</name>
<dbReference type="PANTHER" id="PTHR43798:SF33">
    <property type="entry name" value="HYDROLASE, PUTATIVE (AFU_ORTHOLOGUE AFUA_2G14860)-RELATED"/>
    <property type="match status" value="1"/>
</dbReference>